<accession>A0A679BDQ0</accession>
<protein>
    <submittedName>
        <fullName evidence="2">Uncharacterized protein</fullName>
    </submittedName>
</protein>
<evidence type="ECO:0000256" key="1">
    <source>
        <dbReference type="SAM" id="MobiDB-lite"/>
    </source>
</evidence>
<gene>
    <name evidence="2" type="primary">OBARTa0044N24.13</name>
</gene>
<dbReference type="AlphaFoldDB" id="A0A679BDQ0"/>
<proteinExistence type="predicted"/>
<sequence length="50" mass="5097">MAEARRPHIGEREGNPKPATASCATISSIVAPAGHRAAPLPPATAPLLSR</sequence>
<evidence type="ECO:0000313" key="2">
    <source>
        <dbReference type="EMBL" id="BBF89346.1"/>
    </source>
</evidence>
<dbReference type="EMBL" id="AP018852">
    <property type="protein sequence ID" value="BBF89346.1"/>
    <property type="molecule type" value="Genomic_DNA"/>
</dbReference>
<feature type="region of interest" description="Disordered" evidence="1">
    <location>
        <begin position="1"/>
        <end position="21"/>
    </location>
</feature>
<name>A0A679BDQ0_9ORYZ</name>
<feature type="compositionally biased region" description="Basic and acidic residues" evidence="1">
    <location>
        <begin position="1"/>
        <end position="15"/>
    </location>
</feature>
<organism evidence="2">
    <name type="scientific">Oryza barthii</name>
    <dbReference type="NCBI Taxonomy" id="65489"/>
    <lineage>
        <taxon>Eukaryota</taxon>
        <taxon>Viridiplantae</taxon>
        <taxon>Streptophyta</taxon>
        <taxon>Embryophyta</taxon>
        <taxon>Tracheophyta</taxon>
        <taxon>Spermatophyta</taxon>
        <taxon>Magnoliopsida</taxon>
        <taxon>Liliopsida</taxon>
        <taxon>Poales</taxon>
        <taxon>Poaceae</taxon>
        <taxon>BOP clade</taxon>
        <taxon>Oryzoideae</taxon>
        <taxon>Oryzeae</taxon>
        <taxon>Oryzinae</taxon>
        <taxon>Oryza</taxon>
    </lineage>
</organism>
<reference evidence="2" key="1">
    <citation type="submission" date="2018-08" db="EMBL/GenBank/DDBJ databases">
        <title>Oryza barthii genomic DNA, chromosome 11, BAC clone:OBARTa0044N24.</title>
        <authorList>
            <person name="Wu J."/>
            <person name="Kanamori H."/>
        </authorList>
    </citation>
    <scope>NUCLEOTIDE SEQUENCE</scope>
    <source>
        <strain evidence="2">W1588</strain>
    </source>
</reference>